<reference evidence="3 4" key="1">
    <citation type="journal article" date="2005" name="Arch. Microbiol.">
        <title>The genome sequence of an anaerobic aromatic-degrading denitrifying bacterium, strain EbN1.</title>
        <authorList>
            <person name="Rabus R."/>
            <person name="Kube M."/>
            <person name="Heider J."/>
            <person name="Beck A."/>
            <person name="Heitmann K."/>
            <person name="Widdel F."/>
            <person name="Reinhardt R."/>
        </authorList>
    </citation>
    <scope>NUCLEOTIDE SEQUENCE [LARGE SCALE GENOMIC DNA]</scope>
    <source>
        <strain evidence="3 4">EbN1</strain>
        <plasmid evidence="4">Plasmid pAzo1</plasmid>
    </source>
</reference>
<keyword evidence="4" id="KW-1185">Reference proteome</keyword>
<dbReference type="RefSeq" id="WP_011254825.1">
    <property type="nucleotide sequence ID" value="NC_006823.1"/>
</dbReference>
<accession>Q5NX62</accession>
<sequence length="960" mass="101748">MSSWMVYTLGDAGFFAGLFNAIAMIFGSSSFRGDASDFGGTLIYLAFLFALIAVLMNGLMSQWKSGNNPTMLLVLFIVWMVGGYTKATVVIEDIYSGSSRAVDNVPLMVAVPASIITTVAMDLGRLSQTAFQAADANATELTTDGFVNPLKLMLSVRQAASYSPHMTQNWGGFVRNCMIGASSPQQLLSSTDGVYGALTNAANLTAHRHTNYYPANAVSPTVMSCADAGPQIQSDFIAYFNETNPALNRAMRDATGRNSTSTDKTWTDLSNFYATNSTLAGLSAQRTSANIMMHQTTNDVFKCGNNSSDPTAYFQCTQVLSGQQQAFTVDSAASGAGFTRTVITSMGFLLAIFIGLAPLVIIVALMSGANALPLLGKYILFGAWTQSWLPAAYMVNYFIVYTWTESMANLKKMFLPVPAPANAALPIEAVPLFFSETMDKIAVASDLLAAVPLITLAAMTGSYFALAKLGERWSGKDYSDEKMAAPSLSNVGAVSSNAAVRDYSLGAGGQMTGAARVKYNLQDGLSQSVADKEQEALRVGSEVTQDWSKGGRFSSGWDRAVQTARSDVSQVGQTWAQAVSFADKMSQNSAFGDKVSDAIRSELGAQLKTSVNGAIMGTGVTGVAAGNMTGVSQKAREWAENTQEGKDWANAIRNEFSKQQYSSLQGTDSLTTKAGYSEDEAAGIRESVSRQASTVRAYEEATQVASSISGTYSGHAGEINRNLMAAGMYETVMGMHASLYNGTGEASDRYREAYNKIESHEKGLGVQAFDAQLGWVMGAMLSSGQYDNVMSVGQQITGAQGLDTPELGSNKGVGSPVTTLEGKSVEELKARHGTAPAGPPAPQVNPTFAKMASGEMPAPIDEIPSRPANESPAKPEGARVFTAEEARVFARGADINATQAALGVGGYMVDETLSLPERAIKSAADAYNSNIGVPFSNAVNDFFTNTRVNNESSPSGNTDR</sequence>
<dbReference type="Proteomes" id="UP000006552">
    <property type="component" value="Plasmid 1"/>
</dbReference>
<dbReference type="EMBL" id="CR555307">
    <property type="protein sequence ID" value="CAI10352.1"/>
    <property type="molecule type" value="Genomic_DNA"/>
</dbReference>
<feature type="transmembrane region" description="Helical" evidence="1">
    <location>
        <begin position="378"/>
        <end position="401"/>
    </location>
</feature>
<evidence type="ECO:0000259" key="2">
    <source>
        <dbReference type="Pfam" id="PF07916"/>
    </source>
</evidence>
<keyword evidence="1" id="KW-0472">Membrane</keyword>
<feature type="transmembrane region" description="Helical" evidence="1">
    <location>
        <begin position="447"/>
        <end position="466"/>
    </location>
</feature>
<evidence type="ECO:0000313" key="3">
    <source>
        <dbReference type="EMBL" id="CAI10352.1"/>
    </source>
</evidence>
<name>Q5NX62_AROAE</name>
<dbReference type="AlphaFoldDB" id="Q5NX62"/>
<dbReference type="InterPro" id="IPR012931">
    <property type="entry name" value="TraG_N_Proteobacteria"/>
</dbReference>
<dbReference type="HOGENOM" id="CLU_274139_0_0_4"/>
<feature type="transmembrane region" description="Helical" evidence="1">
    <location>
        <begin position="6"/>
        <end position="26"/>
    </location>
</feature>
<dbReference type="OrthoDB" id="6717612at2"/>
<evidence type="ECO:0000313" key="4">
    <source>
        <dbReference type="Proteomes" id="UP000006552"/>
    </source>
</evidence>
<keyword evidence="3" id="KW-0614">Plasmid</keyword>
<keyword evidence="1" id="KW-0812">Transmembrane</keyword>
<protein>
    <submittedName>
        <fullName evidence="3">Sex pilus assembly</fullName>
    </submittedName>
</protein>
<proteinExistence type="predicted"/>
<feature type="transmembrane region" description="Helical" evidence="1">
    <location>
        <begin position="71"/>
        <end position="91"/>
    </location>
</feature>
<geneLocation type="plasmid" evidence="4">
    <name>pAzo1</name>
</geneLocation>
<organism evidence="3 4">
    <name type="scientific">Aromatoleum aromaticum (strain DSM 19018 / LMG 30748 / EbN1)</name>
    <name type="common">Azoarcus sp. (strain EbN1)</name>
    <dbReference type="NCBI Taxonomy" id="76114"/>
    <lineage>
        <taxon>Bacteria</taxon>
        <taxon>Pseudomonadati</taxon>
        <taxon>Pseudomonadota</taxon>
        <taxon>Betaproteobacteria</taxon>
        <taxon>Rhodocyclales</taxon>
        <taxon>Rhodocyclaceae</taxon>
        <taxon>Aromatoleum</taxon>
    </lineage>
</organism>
<dbReference type="KEGG" id="eba:p1B148"/>
<dbReference type="Pfam" id="PF07916">
    <property type="entry name" value="TraG_N"/>
    <property type="match status" value="1"/>
</dbReference>
<feature type="domain" description="TraG N-terminal Proteobacteria" evidence="2">
    <location>
        <begin position="6"/>
        <end position="481"/>
    </location>
</feature>
<gene>
    <name evidence="3" type="primary">traG</name>
    <name evidence="3" type="ORF">p1B148</name>
</gene>
<evidence type="ECO:0000256" key="1">
    <source>
        <dbReference type="SAM" id="Phobius"/>
    </source>
</evidence>
<keyword evidence="1" id="KW-1133">Transmembrane helix</keyword>
<feature type="transmembrane region" description="Helical" evidence="1">
    <location>
        <begin position="348"/>
        <end position="372"/>
    </location>
</feature>
<feature type="transmembrane region" description="Helical" evidence="1">
    <location>
        <begin position="38"/>
        <end position="59"/>
    </location>
</feature>